<keyword evidence="10" id="KW-1185">Reference proteome</keyword>
<evidence type="ECO:0000256" key="7">
    <source>
        <dbReference type="SAM" id="Phobius"/>
    </source>
</evidence>
<comment type="similarity">
    <text evidence="5">Belongs to the SAT4 family.</text>
</comment>
<gene>
    <name evidence="9" type="ORF">FZEAL_5724</name>
</gene>
<keyword evidence="4 7" id="KW-0472">Membrane</keyword>
<evidence type="ECO:0000256" key="3">
    <source>
        <dbReference type="ARBA" id="ARBA00022989"/>
    </source>
</evidence>
<sequence length="368" mass="40699">MDLDPFVISAFGPPPKGMDLAETQRIKAFTIVFVLLIVSALSVAGRLISRIKFGPGLSRDDYAVFAAWMFVAVTAAMVVAVAAAGAGKHVWALRHENLVDTAKLLYIYIFPYALAVVLTKTSILLFYWRVFMGTTALSFRLTFWFSAFLVGSYPIYFLFTMVFCCQPVSYYWTRFAGTEGTCIDVSQFFVILAIINLVTDVILLALPIPEILKLQMSRENKLAICGIVALGGLLTMFPLFSVCIASAVRLHYLIIFESSVDTTWHMGDVAIWSSAEPSVGIISVCLPSFKPFLMHLYGKNTASRGSIGNQAGYALASNSTRSRRNRLDDEIALRSYIVGGEGSLHSASESENRKHIRVRTEVQQTSNY</sequence>
<dbReference type="InterPro" id="IPR049326">
    <property type="entry name" value="Rhodopsin_dom_fungi"/>
</dbReference>
<keyword evidence="3 7" id="KW-1133">Transmembrane helix</keyword>
<feature type="transmembrane region" description="Helical" evidence="7">
    <location>
        <begin position="224"/>
        <end position="249"/>
    </location>
</feature>
<protein>
    <recommendedName>
        <fullName evidence="8">Rhodopsin domain-containing protein</fullName>
    </recommendedName>
</protein>
<feature type="region of interest" description="Disordered" evidence="6">
    <location>
        <begin position="343"/>
        <end position="368"/>
    </location>
</feature>
<evidence type="ECO:0000259" key="8">
    <source>
        <dbReference type="Pfam" id="PF20684"/>
    </source>
</evidence>
<reference evidence="9" key="1">
    <citation type="journal article" date="2020" name="BMC Genomics">
        <title>Correction to: Identification and distribution of gene clusters required for synthesis of sphingolipid metabolism inhibitors in diverse species of the filamentous fungus Fusarium.</title>
        <authorList>
            <person name="Kim H.S."/>
            <person name="Lohmar J.M."/>
            <person name="Busman M."/>
            <person name="Brown D.W."/>
            <person name="Naumann T.A."/>
            <person name="Divon H.H."/>
            <person name="Lysoe E."/>
            <person name="Uhlig S."/>
            <person name="Proctor R.H."/>
        </authorList>
    </citation>
    <scope>NUCLEOTIDE SEQUENCE</scope>
    <source>
        <strain evidence="9">NRRL 22465</strain>
    </source>
</reference>
<dbReference type="PANTHER" id="PTHR33048">
    <property type="entry name" value="PTH11-LIKE INTEGRAL MEMBRANE PROTEIN (AFU_ORTHOLOGUE AFUA_5G11245)"/>
    <property type="match status" value="1"/>
</dbReference>
<comment type="subcellular location">
    <subcellularLocation>
        <location evidence="1">Membrane</location>
        <topology evidence="1">Multi-pass membrane protein</topology>
    </subcellularLocation>
</comment>
<proteinExistence type="inferred from homology"/>
<dbReference type="PANTHER" id="PTHR33048:SF163">
    <property type="entry name" value="INTEGRAL MEMBRANE PROTEIN (AFU_ORTHOLOGUE AFUA_8G05510)"/>
    <property type="match status" value="1"/>
</dbReference>
<dbReference type="Proteomes" id="UP000635477">
    <property type="component" value="Unassembled WGS sequence"/>
</dbReference>
<evidence type="ECO:0000313" key="9">
    <source>
        <dbReference type="EMBL" id="KAF4977817.1"/>
    </source>
</evidence>
<evidence type="ECO:0000256" key="1">
    <source>
        <dbReference type="ARBA" id="ARBA00004141"/>
    </source>
</evidence>
<keyword evidence="2 7" id="KW-0812">Transmembrane</keyword>
<feature type="transmembrane region" description="Helical" evidence="7">
    <location>
        <begin position="189"/>
        <end position="212"/>
    </location>
</feature>
<feature type="domain" description="Rhodopsin" evidence="8">
    <location>
        <begin position="46"/>
        <end position="293"/>
    </location>
</feature>
<evidence type="ECO:0000256" key="5">
    <source>
        <dbReference type="ARBA" id="ARBA00038359"/>
    </source>
</evidence>
<reference evidence="9" key="2">
    <citation type="submission" date="2020-05" db="EMBL/GenBank/DDBJ databases">
        <authorList>
            <person name="Kim H.-S."/>
            <person name="Proctor R.H."/>
            <person name="Brown D.W."/>
        </authorList>
    </citation>
    <scope>NUCLEOTIDE SEQUENCE</scope>
    <source>
        <strain evidence="9">NRRL 22465</strain>
    </source>
</reference>
<dbReference type="GO" id="GO:0016020">
    <property type="term" value="C:membrane"/>
    <property type="evidence" value="ECO:0007669"/>
    <property type="project" value="UniProtKB-SubCell"/>
</dbReference>
<feature type="transmembrane region" description="Helical" evidence="7">
    <location>
        <begin position="61"/>
        <end position="85"/>
    </location>
</feature>
<dbReference type="InterPro" id="IPR052337">
    <property type="entry name" value="SAT4-like"/>
</dbReference>
<dbReference type="Pfam" id="PF20684">
    <property type="entry name" value="Fung_rhodopsin"/>
    <property type="match status" value="1"/>
</dbReference>
<feature type="transmembrane region" description="Helical" evidence="7">
    <location>
        <begin position="105"/>
        <end position="131"/>
    </location>
</feature>
<dbReference type="OrthoDB" id="5329176at2759"/>
<feature type="transmembrane region" description="Helical" evidence="7">
    <location>
        <begin position="143"/>
        <end position="169"/>
    </location>
</feature>
<evidence type="ECO:0000313" key="10">
    <source>
        <dbReference type="Proteomes" id="UP000635477"/>
    </source>
</evidence>
<accession>A0A8H4UK44</accession>
<evidence type="ECO:0000256" key="2">
    <source>
        <dbReference type="ARBA" id="ARBA00022692"/>
    </source>
</evidence>
<comment type="caution">
    <text evidence="9">The sequence shown here is derived from an EMBL/GenBank/DDBJ whole genome shotgun (WGS) entry which is preliminary data.</text>
</comment>
<evidence type="ECO:0000256" key="6">
    <source>
        <dbReference type="SAM" id="MobiDB-lite"/>
    </source>
</evidence>
<dbReference type="AlphaFoldDB" id="A0A8H4UK44"/>
<dbReference type="EMBL" id="JABEYC010000417">
    <property type="protein sequence ID" value="KAF4977817.1"/>
    <property type="molecule type" value="Genomic_DNA"/>
</dbReference>
<feature type="transmembrane region" description="Helical" evidence="7">
    <location>
        <begin position="28"/>
        <end position="49"/>
    </location>
</feature>
<name>A0A8H4UK44_9HYPO</name>
<evidence type="ECO:0000256" key="4">
    <source>
        <dbReference type="ARBA" id="ARBA00023136"/>
    </source>
</evidence>
<organism evidence="9 10">
    <name type="scientific">Fusarium zealandicum</name>
    <dbReference type="NCBI Taxonomy" id="1053134"/>
    <lineage>
        <taxon>Eukaryota</taxon>
        <taxon>Fungi</taxon>
        <taxon>Dikarya</taxon>
        <taxon>Ascomycota</taxon>
        <taxon>Pezizomycotina</taxon>
        <taxon>Sordariomycetes</taxon>
        <taxon>Hypocreomycetidae</taxon>
        <taxon>Hypocreales</taxon>
        <taxon>Nectriaceae</taxon>
        <taxon>Fusarium</taxon>
        <taxon>Fusarium staphyleae species complex</taxon>
    </lineage>
</organism>